<dbReference type="EMBL" id="BAABGP010000026">
    <property type="protein sequence ID" value="GAA4491619.1"/>
    <property type="molecule type" value="Genomic_DNA"/>
</dbReference>
<comment type="caution">
    <text evidence="1">The sequence shown here is derived from an EMBL/GenBank/DDBJ whole genome shotgun (WGS) entry which is preliminary data.</text>
</comment>
<evidence type="ECO:0000313" key="1">
    <source>
        <dbReference type="EMBL" id="GAA4491619.1"/>
    </source>
</evidence>
<dbReference type="Proteomes" id="UP001500731">
    <property type="component" value="Unassembled WGS sequence"/>
</dbReference>
<protein>
    <submittedName>
        <fullName evidence="1">Uncharacterized protein</fullName>
    </submittedName>
</protein>
<dbReference type="RefSeq" id="WP_345188844.1">
    <property type="nucleotide sequence ID" value="NZ_BAABGP010000026.1"/>
</dbReference>
<reference evidence="2" key="1">
    <citation type="journal article" date="2019" name="Int. J. Syst. Evol. Microbiol.">
        <title>The Global Catalogue of Microorganisms (GCM) 10K type strain sequencing project: providing services to taxonomists for standard genome sequencing and annotation.</title>
        <authorList>
            <consortium name="The Broad Institute Genomics Platform"/>
            <consortium name="The Broad Institute Genome Sequencing Center for Infectious Disease"/>
            <person name="Wu L."/>
            <person name="Ma J."/>
        </authorList>
    </citation>
    <scope>NUCLEOTIDE SEQUENCE [LARGE SCALE GENOMIC DNA]</scope>
    <source>
        <strain evidence="2">JCM 17839</strain>
    </source>
</reference>
<organism evidence="1 2">
    <name type="scientific">Microbacterium panaciterrae</name>
    <dbReference type="NCBI Taxonomy" id="985759"/>
    <lineage>
        <taxon>Bacteria</taxon>
        <taxon>Bacillati</taxon>
        <taxon>Actinomycetota</taxon>
        <taxon>Actinomycetes</taxon>
        <taxon>Micrococcales</taxon>
        <taxon>Microbacteriaceae</taxon>
        <taxon>Microbacterium</taxon>
    </lineage>
</organism>
<gene>
    <name evidence="1" type="ORF">GCM10023171_35770</name>
</gene>
<keyword evidence="2" id="KW-1185">Reference proteome</keyword>
<proteinExistence type="predicted"/>
<accession>A0ABP8PTH4</accession>
<name>A0ABP8PTH4_9MICO</name>
<sequence>MNVKKNLAADNSQPILQTLEQYDREYEVRRTELNAWRLALLSMRFRFTFPTALTAFLVKATDDAHFYLHRVVDDSCTVYEDGDDRGEDVDAINALIVDLGCFPENHIGEADYDYCDSIEMEGEAVSIDLNALRSQTLENACLECTRPITVNQRVCRR</sequence>
<evidence type="ECO:0000313" key="2">
    <source>
        <dbReference type="Proteomes" id="UP001500731"/>
    </source>
</evidence>